<evidence type="ECO:0000313" key="2">
    <source>
        <dbReference type="EMBL" id="HFJ54356.1"/>
    </source>
</evidence>
<sequence length="142" mass="16613">MKSWRPILPLLLLSAFYCHRHHQPLPFPLSKSLPVITGYYPHYHQPLPPDHPLQPQISVLRQDIEANENLLRQLVRDHYDVKSPLEFRFSYAGVDSANSRLIIRYFAPDAQPHELAGWQVQLIYRLPKPTLDSIYVWAVPLE</sequence>
<comment type="caution">
    <text evidence="1">The sequence shown here is derived from an EMBL/GenBank/DDBJ whole genome shotgun (WGS) entry which is preliminary data.</text>
</comment>
<proteinExistence type="predicted"/>
<dbReference type="EMBL" id="DSLG01000001">
    <property type="protein sequence ID" value="HEA86418.1"/>
    <property type="molecule type" value="Genomic_DNA"/>
</dbReference>
<reference evidence="1" key="1">
    <citation type="journal article" date="2020" name="mSystems">
        <title>Genome- and Community-Level Interaction Insights into Carbon Utilization and Element Cycling Functions of Hydrothermarchaeota in Hydrothermal Sediment.</title>
        <authorList>
            <person name="Zhou Z."/>
            <person name="Liu Y."/>
            <person name="Xu W."/>
            <person name="Pan J."/>
            <person name="Luo Z.H."/>
            <person name="Li M."/>
        </authorList>
    </citation>
    <scope>NUCLEOTIDE SEQUENCE [LARGE SCALE GENOMIC DNA]</scope>
    <source>
        <strain evidence="1">SpSt-265</strain>
        <strain evidence="2">SpSt-465</strain>
    </source>
</reference>
<dbReference type="EMBL" id="DSTU01000008">
    <property type="protein sequence ID" value="HFJ54356.1"/>
    <property type="molecule type" value="Genomic_DNA"/>
</dbReference>
<accession>A0A7C1NCY6</accession>
<organism evidence="1">
    <name type="scientific">candidate division WOR-3 bacterium</name>
    <dbReference type="NCBI Taxonomy" id="2052148"/>
    <lineage>
        <taxon>Bacteria</taxon>
        <taxon>Bacteria division WOR-3</taxon>
    </lineage>
</organism>
<evidence type="ECO:0000313" key="1">
    <source>
        <dbReference type="EMBL" id="HEA86418.1"/>
    </source>
</evidence>
<gene>
    <name evidence="1" type="ORF">ENP94_00170</name>
    <name evidence="2" type="ORF">ENS16_06690</name>
</gene>
<name>A0A7C1NCY6_UNCW3</name>
<protein>
    <submittedName>
        <fullName evidence="1">Uncharacterized protein</fullName>
    </submittedName>
</protein>
<dbReference type="AlphaFoldDB" id="A0A7C1NCY6"/>